<name>A0A9P5YDY1_9AGAR</name>
<dbReference type="AlphaFoldDB" id="A0A9P5YDY1"/>
<feature type="transmembrane region" description="Helical" evidence="1">
    <location>
        <begin position="141"/>
        <end position="161"/>
    </location>
</feature>
<feature type="transmembrane region" description="Helical" evidence="1">
    <location>
        <begin position="102"/>
        <end position="121"/>
    </location>
</feature>
<accession>A0A9P5YDY1</accession>
<comment type="caution">
    <text evidence="2">The sequence shown here is derived from an EMBL/GenBank/DDBJ whole genome shotgun (WGS) entry which is preliminary data.</text>
</comment>
<dbReference type="OrthoDB" id="2644397at2759"/>
<reference evidence="2" key="1">
    <citation type="submission" date="2020-11" db="EMBL/GenBank/DDBJ databases">
        <authorList>
            <consortium name="DOE Joint Genome Institute"/>
            <person name="Ahrendt S."/>
            <person name="Riley R."/>
            <person name="Andreopoulos W."/>
            <person name="Labutti K."/>
            <person name="Pangilinan J."/>
            <person name="Ruiz-Duenas F.J."/>
            <person name="Barrasa J.M."/>
            <person name="Sanchez-Garcia M."/>
            <person name="Camarero S."/>
            <person name="Miyauchi S."/>
            <person name="Serrano A."/>
            <person name="Linde D."/>
            <person name="Babiker R."/>
            <person name="Drula E."/>
            <person name="Ayuso-Fernandez I."/>
            <person name="Pacheco R."/>
            <person name="Padilla G."/>
            <person name="Ferreira P."/>
            <person name="Barriuso J."/>
            <person name="Kellner H."/>
            <person name="Castanera R."/>
            <person name="Alfaro M."/>
            <person name="Ramirez L."/>
            <person name="Pisabarro A.G."/>
            <person name="Kuo A."/>
            <person name="Tritt A."/>
            <person name="Lipzen A."/>
            <person name="He G."/>
            <person name="Yan M."/>
            <person name="Ng V."/>
            <person name="Cullen D."/>
            <person name="Martin F."/>
            <person name="Rosso M.-N."/>
            <person name="Henrissat B."/>
            <person name="Hibbett D."/>
            <person name="Martinez A.T."/>
            <person name="Grigoriev I.V."/>
        </authorList>
    </citation>
    <scope>NUCLEOTIDE SEQUENCE</scope>
    <source>
        <strain evidence="2">CBS 247.69</strain>
    </source>
</reference>
<feature type="transmembrane region" description="Helical" evidence="1">
    <location>
        <begin position="64"/>
        <end position="81"/>
    </location>
</feature>
<protein>
    <submittedName>
        <fullName evidence="2">Uncharacterized protein</fullName>
    </submittedName>
</protein>
<keyword evidence="3" id="KW-1185">Reference proteome</keyword>
<organism evidence="2 3">
    <name type="scientific">Collybia nuda</name>
    <dbReference type="NCBI Taxonomy" id="64659"/>
    <lineage>
        <taxon>Eukaryota</taxon>
        <taxon>Fungi</taxon>
        <taxon>Dikarya</taxon>
        <taxon>Basidiomycota</taxon>
        <taxon>Agaricomycotina</taxon>
        <taxon>Agaricomycetes</taxon>
        <taxon>Agaricomycetidae</taxon>
        <taxon>Agaricales</taxon>
        <taxon>Tricholomatineae</taxon>
        <taxon>Clitocybaceae</taxon>
        <taxon>Collybia</taxon>
    </lineage>
</organism>
<dbReference type="Proteomes" id="UP000807353">
    <property type="component" value="Unassembled WGS sequence"/>
</dbReference>
<keyword evidence="1" id="KW-1133">Transmembrane helix</keyword>
<evidence type="ECO:0000256" key="1">
    <source>
        <dbReference type="SAM" id="Phobius"/>
    </source>
</evidence>
<keyword evidence="1" id="KW-0472">Membrane</keyword>
<evidence type="ECO:0000313" key="3">
    <source>
        <dbReference type="Proteomes" id="UP000807353"/>
    </source>
</evidence>
<gene>
    <name evidence="2" type="ORF">BDZ94DRAFT_1318907</name>
</gene>
<feature type="transmembrane region" description="Helical" evidence="1">
    <location>
        <begin position="596"/>
        <end position="614"/>
    </location>
</feature>
<keyword evidence="1" id="KW-0812">Transmembrane</keyword>
<dbReference type="EMBL" id="MU150238">
    <property type="protein sequence ID" value="KAF9467097.1"/>
    <property type="molecule type" value="Genomic_DNA"/>
</dbReference>
<sequence length="692" mass="76320">MSSPHRPVHLPLLSKNYPSYASSTGTAYEEFVGAESHINKGEEEWADNFEKTGEYNYSMQPLESLSALHVFCLIIFVLGYDSDRRPRIHNPGLFGTLSTLRISCYILHLLLIAGHCVLLVLCVKDSHLYEVHIEYQRTLSVATTMISQAFTITYLALLVHLTQQLSLRRNLSIKQTLTATHDKAAAWTGLGSALSSLWSQMTVTASVGGVITITLYLASAAVLKVSTPSLFSVMSFNMSMPMKIQTETGSPFVMVPHDMTFATKTSVLQYMSLIPTPGLFANVLFDVPIDNDGIGHADVTTSTIDVRCGALSLKNTTTSQPGSFTKAKQSDRAEWTVRMPVQEPGGQELTYEGKISTMAINTLQIVTDPTAYRGVKESSKLLGPNILIIASTGIADSANNIPSLLPIEGEPMYPINSSHPISKLQAIGCSLFITTGTAQVDAQSKQLVKQPSQKSNSTWKMWSPLQSQNIWPTDSWPSFMTNSVSSPHTTAGKLFHQANDLSNMIIPPYLSMTEMAIMIGVNYLPKSEFGKDLNLTRTQPMQVRLHELENSIANVTAALFWISSHIGRSKSEELQNYANTTDIFQLRLVSHLKLNFVQIIIGLGTSVALFILALRIAGFTDDRKLPVERVGILHMIWLLGTGSMAQEHISRVEKPTTRGLREAGMFEMRISNSYTYVTEDAGSLMKLENLDR</sequence>
<feature type="transmembrane region" description="Helical" evidence="1">
    <location>
        <begin position="203"/>
        <end position="223"/>
    </location>
</feature>
<proteinExistence type="predicted"/>
<evidence type="ECO:0000313" key="2">
    <source>
        <dbReference type="EMBL" id="KAF9467097.1"/>
    </source>
</evidence>